<accession>A0AC35GMK2</accession>
<dbReference type="Proteomes" id="UP000887580">
    <property type="component" value="Unplaced"/>
</dbReference>
<evidence type="ECO:0000313" key="1">
    <source>
        <dbReference type="Proteomes" id="UP000887580"/>
    </source>
</evidence>
<reference evidence="2" key="1">
    <citation type="submission" date="2022-11" db="UniProtKB">
        <authorList>
            <consortium name="WormBaseParasite"/>
        </authorList>
    </citation>
    <scope>IDENTIFICATION</scope>
</reference>
<evidence type="ECO:0000313" key="2">
    <source>
        <dbReference type="WBParaSite" id="PS1159_v2.g6815.t1"/>
    </source>
</evidence>
<organism evidence="1 2">
    <name type="scientific">Panagrolaimus sp. PS1159</name>
    <dbReference type="NCBI Taxonomy" id="55785"/>
    <lineage>
        <taxon>Eukaryota</taxon>
        <taxon>Metazoa</taxon>
        <taxon>Ecdysozoa</taxon>
        <taxon>Nematoda</taxon>
        <taxon>Chromadorea</taxon>
        <taxon>Rhabditida</taxon>
        <taxon>Tylenchina</taxon>
        <taxon>Panagrolaimomorpha</taxon>
        <taxon>Panagrolaimoidea</taxon>
        <taxon>Panagrolaimidae</taxon>
        <taxon>Panagrolaimus</taxon>
    </lineage>
</organism>
<name>A0AC35GMK2_9BILA</name>
<sequence>MDNQQTLRPHFQNELDLLKNEIDKLKKLNDDQKDMIYDQAMTVSRNKKITELNTTIKNHEKVKYNFRSKITELEENYKATLERKMEPKNREINKVKEKMADEIKKCKSNPVSVIQEQSVPIFPTHAKRGRPRKITKRGGHPPKAILPTPPSSNENVAPTATVSFKRGRPKKVIPLPSIKNKENEPSEKSPGKRGRQKKCVVFFSP</sequence>
<protein>
    <submittedName>
        <fullName evidence="2">Uncharacterized protein</fullName>
    </submittedName>
</protein>
<dbReference type="WBParaSite" id="PS1159_v2.g6815.t1">
    <property type="protein sequence ID" value="PS1159_v2.g6815.t1"/>
    <property type="gene ID" value="PS1159_v2.g6815"/>
</dbReference>
<proteinExistence type="predicted"/>